<organism evidence="4">
    <name type="scientific">Rosellinia necatrix</name>
    <name type="common">White root-rot fungus</name>
    <dbReference type="NCBI Taxonomy" id="77044"/>
    <lineage>
        <taxon>Eukaryota</taxon>
        <taxon>Fungi</taxon>
        <taxon>Dikarya</taxon>
        <taxon>Ascomycota</taxon>
        <taxon>Pezizomycotina</taxon>
        <taxon>Sordariomycetes</taxon>
        <taxon>Xylariomycetidae</taxon>
        <taxon>Xylariales</taxon>
        <taxon>Xylariaceae</taxon>
        <taxon>Rosellinia</taxon>
    </lineage>
</organism>
<dbReference type="PANTHER" id="PTHR37846">
    <property type="entry name" value="YALI0B21296P"/>
    <property type="match status" value="1"/>
</dbReference>
<dbReference type="PANTHER" id="PTHR37846:SF1">
    <property type="entry name" value="DEACETYLASE-LIKE PROTEIN"/>
    <property type="match status" value="1"/>
</dbReference>
<evidence type="ECO:0000313" key="5">
    <source>
        <dbReference type="Proteomes" id="UP000054516"/>
    </source>
</evidence>
<dbReference type="AlphaFoldDB" id="A0A1W2TKM4"/>
<evidence type="ECO:0000256" key="2">
    <source>
        <dbReference type="SAM" id="Phobius"/>
    </source>
</evidence>
<feature type="transmembrane region" description="Helical" evidence="2">
    <location>
        <begin position="113"/>
        <end position="131"/>
    </location>
</feature>
<evidence type="ECO:0000256" key="1">
    <source>
        <dbReference type="SAM" id="MobiDB-lite"/>
    </source>
</evidence>
<keyword evidence="2" id="KW-0812">Transmembrane</keyword>
<proteinExistence type="predicted"/>
<feature type="transmembrane region" description="Helical" evidence="2">
    <location>
        <begin position="151"/>
        <end position="169"/>
    </location>
</feature>
<feature type="region of interest" description="Disordered" evidence="1">
    <location>
        <begin position="1"/>
        <end position="27"/>
    </location>
</feature>
<dbReference type="OMA" id="GYFYVMK"/>
<name>A0A1W2TKM4_ROSNE</name>
<gene>
    <name evidence="4" type="ORF">SAMD00023353_1600250</name>
</gene>
<feature type="region of interest" description="Disordered" evidence="1">
    <location>
        <begin position="39"/>
        <end position="71"/>
    </location>
</feature>
<accession>A0A1W2TKM4</accession>
<feature type="domain" description="DUF7719" evidence="3">
    <location>
        <begin position="153"/>
        <end position="221"/>
    </location>
</feature>
<keyword evidence="5" id="KW-1185">Reference proteome</keyword>
<reference evidence="4" key="1">
    <citation type="submission" date="2016-03" db="EMBL/GenBank/DDBJ databases">
        <title>Draft genome sequence of Rosellinia necatrix.</title>
        <authorList>
            <person name="Kanematsu S."/>
        </authorList>
    </citation>
    <scope>NUCLEOTIDE SEQUENCE [LARGE SCALE GENOMIC DNA]</scope>
    <source>
        <strain evidence="4">W97</strain>
    </source>
</reference>
<dbReference type="STRING" id="77044.A0A1W2TKM4"/>
<keyword evidence="2" id="KW-0472">Membrane</keyword>
<feature type="transmembrane region" description="Helical" evidence="2">
    <location>
        <begin position="190"/>
        <end position="216"/>
    </location>
</feature>
<sequence length="223" mass="25213">MVRTRKQKKAAADIKLAQPDRSAPSEQTLLDIAQEHNLFEKADQHPANQRKKRNNVGRGSGNNGDDNDEELLSPTADRIMEALLWTVSLAMLHFTLDVLVQHQYAMEILWHQIVTRALVALVVFFTFFYVLHPHDSSPILLPGLPLRFQDPLRQAIFFVASTAAGCYLVDISNTYGYLYVMKRSPPLGCLWVWSVIELRLSPALASLSIVLGFFFWGGYSLKL</sequence>
<evidence type="ECO:0000259" key="3">
    <source>
        <dbReference type="Pfam" id="PF24841"/>
    </source>
</evidence>
<dbReference type="Pfam" id="PF24841">
    <property type="entry name" value="DUF7719"/>
    <property type="match status" value="1"/>
</dbReference>
<dbReference type="OrthoDB" id="5597489at2759"/>
<evidence type="ECO:0000313" key="4">
    <source>
        <dbReference type="EMBL" id="GAP88813.1"/>
    </source>
</evidence>
<keyword evidence="2" id="KW-1133">Transmembrane helix</keyword>
<dbReference type="Proteomes" id="UP000054516">
    <property type="component" value="Unassembled WGS sequence"/>
</dbReference>
<dbReference type="EMBL" id="DF977461">
    <property type="protein sequence ID" value="GAP88813.1"/>
    <property type="molecule type" value="Genomic_DNA"/>
</dbReference>
<protein>
    <submittedName>
        <fullName evidence="4">Putative deacetylase-like protein</fullName>
    </submittedName>
</protein>
<dbReference type="InterPro" id="IPR056136">
    <property type="entry name" value="DUF7719"/>
</dbReference>